<feature type="transmembrane region" description="Helical" evidence="8">
    <location>
        <begin position="341"/>
        <end position="364"/>
    </location>
</feature>
<feature type="transmembrane region" description="Helical" evidence="8">
    <location>
        <begin position="437"/>
        <end position="458"/>
    </location>
</feature>
<evidence type="ECO:0000313" key="11">
    <source>
        <dbReference type="Proteomes" id="UP000295244"/>
    </source>
</evidence>
<feature type="transmembrane region" description="Helical" evidence="8">
    <location>
        <begin position="176"/>
        <end position="200"/>
    </location>
</feature>
<feature type="transmembrane region" description="Helical" evidence="8">
    <location>
        <begin position="464"/>
        <end position="484"/>
    </location>
</feature>
<keyword evidence="11" id="KW-1185">Reference proteome</keyword>
<evidence type="ECO:0000313" key="10">
    <source>
        <dbReference type="EMBL" id="TCJ14873.1"/>
    </source>
</evidence>
<evidence type="ECO:0000259" key="9">
    <source>
        <dbReference type="PROSITE" id="PS50850"/>
    </source>
</evidence>
<proteinExistence type="predicted"/>
<keyword evidence="6 8" id="KW-0472">Membrane</keyword>
<feature type="domain" description="Major facilitator superfamily (MFS) profile" evidence="9">
    <location>
        <begin position="98"/>
        <end position="488"/>
    </location>
</feature>
<dbReference type="PANTHER" id="PTHR23513">
    <property type="entry name" value="INTEGRAL MEMBRANE EFFLUX PROTEIN-RELATED"/>
    <property type="match status" value="1"/>
</dbReference>
<dbReference type="InterPro" id="IPR010290">
    <property type="entry name" value="TM_effector"/>
</dbReference>
<gene>
    <name evidence="10" type="ORF">E0L93_14150</name>
</gene>
<accession>A0A4R1BCX6</accession>
<dbReference type="GO" id="GO:0005886">
    <property type="term" value="C:plasma membrane"/>
    <property type="evidence" value="ECO:0007669"/>
    <property type="project" value="UniProtKB-SubCell"/>
</dbReference>
<comment type="subcellular location">
    <subcellularLocation>
        <location evidence="1">Cell membrane</location>
        <topology evidence="1">Multi-pass membrane protein</topology>
    </subcellularLocation>
</comment>
<name>A0A4R1BCX6_9ACTN</name>
<dbReference type="GO" id="GO:0022857">
    <property type="term" value="F:transmembrane transporter activity"/>
    <property type="evidence" value="ECO:0007669"/>
    <property type="project" value="InterPro"/>
</dbReference>
<feature type="transmembrane region" description="Helical" evidence="8">
    <location>
        <begin position="312"/>
        <end position="335"/>
    </location>
</feature>
<dbReference type="EMBL" id="SKBU01000031">
    <property type="protein sequence ID" value="TCJ14873.1"/>
    <property type="molecule type" value="Genomic_DNA"/>
</dbReference>
<comment type="caution">
    <text evidence="10">The sequence shown here is derived from an EMBL/GenBank/DDBJ whole genome shotgun (WGS) entry which is preliminary data.</text>
</comment>
<feature type="transmembrane region" description="Helical" evidence="8">
    <location>
        <begin position="133"/>
        <end position="156"/>
    </location>
</feature>
<evidence type="ECO:0000256" key="3">
    <source>
        <dbReference type="ARBA" id="ARBA00022475"/>
    </source>
</evidence>
<organism evidence="10 11">
    <name type="scientific">Rubrobacter taiwanensis</name>
    <dbReference type="NCBI Taxonomy" id="185139"/>
    <lineage>
        <taxon>Bacteria</taxon>
        <taxon>Bacillati</taxon>
        <taxon>Actinomycetota</taxon>
        <taxon>Rubrobacteria</taxon>
        <taxon>Rubrobacterales</taxon>
        <taxon>Rubrobacteraceae</taxon>
        <taxon>Rubrobacter</taxon>
    </lineage>
</organism>
<keyword evidence="4 8" id="KW-0812">Transmembrane</keyword>
<dbReference type="InterPro" id="IPR020846">
    <property type="entry name" value="MFS_dom"/>
</dbReference>
<dbReference type="AlphaFoldDB" id="A0A4R1BCX6"/>
<feature type="compositionally biased region" description="Gly residues" evidence="7">
    <location>
        <begin position="11"/>
        <end position="25"/>
    </location>
</feature>
<evidence type="ECO:0000256" key="1">
    <source>
        <dbReference type="ARBA" id="ARBA00004651"/>
    </source>
</evidence>
<feature type="transmembrane region" description="Helical" evidence="8">
    <location>
        <begin position="249"/>
        <end position="274"/>
    </location>
</feature>
<dbReference type="OrthoDB" id="9815525at2"/>
<evidence type="ECO:0000256" key="7">
    <source>
        <dbReference type="SAM" id="MobiDB-lite"/>
    </source>
</evidence>
<dbReference type="CDD" id="cd06173">
    <property type="entry name" value="MFS_MefA_like"/>
    <property type="match status" value="1"/>
</dbReference>
<evidence type="ECO:0000256" key="5">
    <source>
        <dbReference type="ARBA" id="ARBA00022989"/>
    </source>
</evidence>
<keyword evidence="3" id="KW-1003">Cell membrane</keyword>
<sequence length="508" mass="52341">MSGGRFQDLSGGDGGVGSSGAGGAASGSRFHPAPRSDTGLEGRGVQPEGTGAGRRVLELRERTGREGLRFSGGRVSDGSAGAARGRGVRALFGGLPPRYWRVWAASACSNLSDGVYLVAAPLLAATLTRDPALVAGVSVAFGLPWMLFPLVSGALVDRFDRRTAMGVCNLVRAALVGVLGVSVLLGWVSLPLMYAIFFLLGANETFYDNAAQAIIPAVVRREQLEKANGRLFAAELVNNQLAGPPLGGFLFGMAAALPFLLGAGAYAFAIAAIFSLKGSFRPEKEEGAPPTTILSEIGEGLRWLYGHRLLRLLAVMLGVFNMMFSAGAAIFVLFAQDILGLGSFGFGVLMTAGAVGGLIGSFTADKVVGILGSGRALFGCALLSAASSAVIATSASPYVVGAMLALEGITVVTWNVITVSLRQAIIPGRLFGRVNSVYRLLGWGGIPLGALLGGFLARELGLTAPFWASAGVLALVAGAIFFFIGNRAIADARAAAEPERFAGRDIGS</sequence>
<evidence type="ECO:0000256" key="6">
    <source>
        <dbReference type="ARBA" id="ARBA00023136"/>
    </source>
</evidence>
<keyword evidence="2" id="KW-0813">Transport</keyword>
<dbReference type="SUPFAM" id="SSF103473">
    <property type="entry name" value="MFS general substrate transporter"/>
    <property type="match status" value="1"/>
</dbReference>
<dbReference type="Proteomes" id="UP000295244">
    <property type="component" value="Unassembled WGS sequence"/>
</dbReference>
<feature type="region of interest" description="Disordered" evidence="7">
    <location>
        <begin position="1"/>
        <end position="55"/>
    </location>
</feature>
<dbReference type="PROSITE" id="PS50850">
    <property type="entry name" value="MFS"/>
    <property type="match status" value="1"/>
</dbReference>
<dbReference type="PANTHER" id="PTHR23513:SF6">
    <property type="entry name" value="MAJOR FACILITATOR SUPERFAMILY ASSOCIATED DOMAIN-CONTAINING PROTEIN"/>
    <property type="match status" value="1"/>
</dbReference>
<dbReference type="Gene3D" id="1.20.1250.20">
    <property type="entry name" value="MFS general substrate transporter like domains"/>
    <property type="match status" value="1"/>
</dbReference>
<reference evidence="10 11" key="1">
    <citation type="submission" date="2019-03" db="EMBL/GenBank/DDBJ databases">
        <title>Whole genome sequence of a novel Rubrobacter taiwanensis strain, isolated from Yellowstone National Park.</title>
        <authorList>
            <person name="Freed S."/>
            <person name="Ramaley R.F."/>
            <person name="Kyndt J.A."/>
        </authorList>
    </citation>
    <scope>NUCLEOTIDE SEQUENCE [LARGE SCALE GENOMIC DNA]</scope>
    <source>
        <strain evidence="10 11">Yellowstone</strain>
    </source>
</reference>
<keyword evidence="5 8" id="KW-1133">Transmembrane helix</keyword>
<dbReference type="Pfam" id="PF05977">
    <property type="entry name" value="MFS_3"/>
    <property type="match status" value="1"/>
</dbReference>
<feature type="transmembrane region" description="Helical" evidence="8">
    <location>
        <begin position="398"/>
        <end position="417"/>
    </location>
</feature>
<evidence type="ECO:0000256" key="4">
    <source>
        <dbReference type="ARBA" id="ARBA00022692"/>
    </source>
</evidence>
<feature type="transmembrane region" description="Helical" evidence="8">
    <location>
        <begin position="376"/>
        <end position="392"/>
    </location>
</feature>
<evidence type="ECO:0000256" key="8">
    <source>
        <dbReference type="SAM" id="Phobius"/>
    </source>
</evidence>
<evidence type="ECO:0000256" key="2">
    <source>
        <dbReference type="ARBA" id="ARBA00022448"/>
    </source>
</evidence>
<dbReference type="InterPro" id="IPR036259">
    <property type="entry name" value="MFS_trans_sf"/>
</dbReference>
<protein>
    <submittedName>
        <fullName evidence="10">MFS transporter</fullName>
    </submittedName>
</protein>